<sequence length="96" mass="10638">MVLTTRTPYKNPEFVNSCVLATQGLALVLAAWFAMWMIHALMMALISRCTTPHEDLETQPFLARKDEPCAPAIPSEPSYGSIPLPIRAHPSRLCEA</sequence>
<keyword evidence="1" id="KW-0812">Transmembrane</keyword>
<evidence type="ECO:0000313" key="3">
    <source>
        <dbReference type="Proteomes" id="UP001222932"/>
    </source>
</evidence>
<evidence type="ECO:0000256" key="1">
    <source>
        <dbReference type="SAM" id="Phobius"/>
    </source>
</evidence>
<gene>
    <name evidence="2" type="ORF">CspeluHIS016_0402290</name>
</gene>
<dbReference type="EMBL" id="BTCM01000004">
    <property type="protein sequence ID" value="GMK57395.1"/>
    <property type="molecule type" value="Genomic_DNA"/>
</dbReference>
<dbReference type="Proteomes" id="UP001222932">
    <property type="component" value="Unassembled WGS sequence"/>
</dbReference>
<feature type="transmembrane region" description="Helical" evidence="1">
    <location>
        <begin position="20"/>
        <end position="38"/>
    </location>
</feature>
<keyword evidence="3" id="KW-1185">Reference proteome</keyword>
<protein>
    <submittedName>
        <fullName evidence="2">Uncharacterized protein</fullName>
    </submittedName>
</protein>
<comment type="caution">
    <text evidence="2">The sequence shown here is derived from an EMBL/GenBank/DDBJ whole genome shotgun (WGS) entry which is preliminary data.</text>
</comment>
<name>A0AAD3YBU0_9TREE</name>
<accession>A0AAD3YBU0</accession>
<dbReference type="AlphaFoldDB" id="A0AAD3YBU0"/>
<keyword evidence="1" id="KW-1133">Transmembrane helix</keyword>
<evidence type="ECO:0000313" key="2">
    <source>
        <dbReference type="EMBL" id="GMK57395.1"/>
    </source>
</evidence>
<reference evidence="2" key="1">
    <citation type="journal article" date="2023" name="BMC Genomics">
        <title>Chromosome-level genome assemblies of Cutaneotrichosporon spp. (Trichosporonales, Basidiomycota) reveal imbalanced evolution between nucleotide sequences and chromosome synteny.</title>
        <authorList>
            <person name="Kobayashi Y."/>
            <person name="Kayamori A."/>
            <person name="Aoki K."/>
            <person name="Shiwa Y."/>
            <person name="Matsutani M."/>
            <person name="Fujita N."/>
            <person name="Sugita T."/>
            <person name="Iwasaki W."/>
            <person name="Tanaka N."/>
            <person name="Takashima M."/>
        </authorList>
    </citation>
    <scope>NUCLEOTIDE SEQUENCE</scope>
    <source>
        <strain evidence="2">HIS016</strain>
    </source>
</reference>
<keyword evidence="1" id="KW-0472">Membrane</keyword>
<organism evidence="2 3">
    <name type="scientific">Cutaneotrichosporon spelunceum</name>
    <dbReference type="NCBI Taxonomy" id="1672016"/>
    <lineage>
        <taxon>Eukaryota</taxon>
        <taxon>Fungi</taxon>
        <taxon>Dikarya</taxon>
        <taxon>Basidiomycota</taxon>
        <taxon>Agaricomycotina</taxon>
        <taxon>Tremellomycetes</taxon>
        <taxon>Trichosporonales</taxon>
        <taxon>Trichosporonaceae</taxon>
        <taxon>Cutaneotrichosporon</taxon>
    </lineage>
</organism>
<proteinExistence type="predicted"/>
<reference evidence="2" key="2">
    <citation type="submission" date="2023-06" db="EMBL/GenBank/DDBJ databases">
        <authorList>
            <person name="Kobayashi Y."/>
            <person name="Kayamori A."/>
            <person name="Aoki K."/>
            <person name="Shiwa Y."/>
            <person name="Fujita N."/>
            <person name="Sugita T."/>
            <person name="Iwasaki W."/>
            <person name="Tanaka N."/>
            <person name="Takashima M."/>
        </authorList>
    </citation>
    <scope>NUCLEOTIDE SEQUENCE</scope>
    <source>
        <strain evidence="2">HIS016</strain>
    </source>
</reference>